<evidence type="ECO:0000256" key="1">
    <source>
        <dbReference type="ARBA" id="ARBA00022801"/>
    </source>
</evidence>
<protein>
    <submittedName>
        <fullName evidence="2">Alpha/Beta hydrolase protein</fullName>
    </submittedName>
</protein>
<dbReference type="SUPFAM" id="SSF53474">
    <property type="entry name" value="alpha/beta-Hydrolases"/>
    <property type="match status" value="1"/>
</dbReference>
<dbReference type="InterPro" id="IPR050300">
    <property type="entry name" value="GDXG_lipolytic_enzyme"/>
</dbReference>
<gene>
    <name evidence="2" type="ORF">F9C07_2200646</name>
</gene>
<dbReference type="PANTHER" id="PTHR48081">
    <property type="entry name" value="AB HYDROLASE SUPERFAMILY PROTEIN C4A8.06C"/>
    <property type="match status" value="1"/>
</dbReference>
<name>A0A7U2MWQ3_ASPFN</name>
<dbReference type="Proteomes" id="UP000596276">
    <property type="component" value="Chromosome 7"/>
</dbReference>
<proteinExistence type="predicted"/>
<keyword evidence="1 2" id="KW-0378">Hydrolase</keyword>
<keyword evidence="3" id="KW-1185">Reference proteome</keyword>
<sequence length="298" mass="33296">METIFAKIAQETTKFDLGDEENPSETDDIPYWRGLYGPLYPKSLDSIGAVKDEQYGPAERNRLDVFFPRDGKTKGKPVVLFVHGANVGLSFARRGFVAVLANYRLVPNVVYPGGADDIQLARDWTFHNIAVPKYGQGSPDKIILLGQSSGRAHITVSLYAAGDPKRTPKALIFPPVAGVIYLSVPFWFDRKKPVRQKDPECLPVYSGSVKWEIKETADATATFFNAYRERSIPQGTLPTFHVQEKHNHIGNVFSIGTADSAQGDRLLEFMQSCVAKIDQRIQRTFFVISSLAQNVEHY</sequence>
<accession>A0A7U2MWQ3</accession>
<dbReference type="Gene3D" id="3.40.50.1820">
    <property type="entry name" value="alpha/beta hydrolase"/>
    <property type="match status" value="1"/>
</dbReference>
<evidence type="ECO:0000313" key="2">
    <source>
        <dbReference type="EMBL" id="QRD91277.1"/>
    </source>
</evidence>
<dbReference type="EMBL" id="CP044617">
    <property type="protein sequence ID" value="QRD91277.1"/>
    <property type="molecule type" value="Genomic_DNA"/>
</dbReference>
<reference evidence="3" key="1">
    <citation type="journal article" date="2021" name="G3 (Bethesda)">
        <title>Chromosome assembled and annotated genome sequence of Aspergillus flavus NRRL 3357.</title>
        <authorList>
            <person name="Skerker J.M."/>
            <person name="Pianalto K.M."/>
            <person name="Mondo S.J."/>
            <person name="Yang K."/>
            <person name="Arkin A.P."/>
            <person name="Keller N.P."/>
            <person name="Grigoriev I.V."/>
            <person name="Louise Glass N.L."/>
        </authorList>
    </citation>
    <scope>NUCLEOTIDE SEQUENCE [LARGE SCALE GENOMIC DNA]</scope>
    <source>
        <strain evidence="3">ATCC 200026 / FGSC A1120 / IAM 13836 / NRRL 3357 / JCM 12722 / SRRC 167</strain>
    </source>
</reference>
<dbReference type="AlphaFoldDB" id="A0A7U2MWQ3"/>
<dbReference type="GO" id="GO:0016787">
    <property type="term" value="F:hydrolase activity"/>
    <property type="evidence" value="ECO:0007669"/>
    <property type="project" value="UniProtKB-KW"/>
</dbReference>
<organism evidence="2 3">
    <name type="scientific">Aspergillus flavus (strain ATCC 200026 / FGSC A1120 / IAM 13836 / NRRL 3357 / JCM 12722 / SRRC 167)</name>
    <dbReference type="NCBI Taxonomy" id="332952"/>
    <lineage>
        <taxon>Eukaryota</taxon>
        <taxon>Fungi</taxon>
        <taxon>Dikarya</taxon>
        <taxon>Ascomycota</taxon>
        <taxon>Pezizomycotina</taxon>
        <taxon>Eurotiomycetes</taxon>
        <taxon>Eurotiomycetidae</taxon>
        <taxon>Eurotiales</taxon>
        <taxon>Aspergillaceae</taxon>
        <taxon>Aspergillus</taxon>
        <taxon>Aspergillus subgen. Circumdati</taxon>
    </lineage>
</organism>
<dbReference type="InterPro" id="IPR029058">
    <property type="entry name" value="AB_hydrolase_fold"/>
</dbReference>
<dbReference type="VEuPathDB" id="FungiDB:F9C07_2200646"/>
<dbReference type="VEuPathDB" id="FungiDB:AFLA_007552"/>
<evidence type="ECO:0000313" key="3">
    <source>
        <dbReference type="Proteomes" id="UP000596276"/>
    </source>
</evidence>